<dbReference type="Gene3D" id="3.10.620.30">
    <property type="match status" value="1"/>
</dbReference>
<gene>
    <name evidence="3" type="ORF">SAMN05660461_3392</name>
</gene>
<dbReference type="SMART" id="SM00460">
    <property type="entry name" value="TGc"/>
    <property type="match status" value="1"/>
</dbReference>
<dbReference type="PANTHER" id="PTHR46333">
    <property type="entry name" value="CYTOKINESIS PROTEIN 3"/>
    <property type="match status" value="1"/>
</dbReference>
<organism evidence="3 4">
    <name type="scientific">Chitinophaga ginsengisegetis</name>
    <dbReference type="NCBI Taxonomy" id="393003"/>
    <lineage>
        <taxon>Bacteria</taxon>
        <taxon>Pseudomonadati</taxon>
        <taxon>Bacteroidota</taxon>
        <taxon>Chitinophagia</taxon>
        <taxon>Chitinophagales</taxon>
        <taxon>Chitinophagaceae</taxon>
        <taxon>Chitinophaga</taxon>
    </lineage>
</organism>
<evidence type="ECO:0000313" key="3">
    <source>
        <dbReference type="EMBL" id="SKD06341.1"/>
    </source>
</evidence>
<proteinExistence type="predicted"/>
<dbReference type="InterPro" id="IPR052557">
    <property type="entry name" value="CAP/Cytokinesis_protein"/>
</dbReference>
<accession>A0A1T5P0R0</accession>
<feature type="domain" description="Transglutaminase-like" evidence="2">
    <location>
        <begin position="96"/>
        <end position="159"/>
    </location>
</feature>
<protein>
    <submittedName>
        <fullName evidence="3">Transglutaminase-like superfamily protein</fullName>
    </submittedName>
</protein>
<evidence type="ECO:0000256" key="1">
    <source>
        <dbReference type="SAM" id="SignalP"/>
    </source>
</evidence>
<dbReference type="STRING" id="393003.SAMN05660461_3392"/>
<reference evidence="3 4" key="1">
    <citation type="submission" date="2017-02" db="EMBL/GenBank/DDBJ databases">
        <authorList>
            <person name="Peterson S.W."/>
        </authorList>
    </citation>
    <scope>NUCLEOTIDE SEQUENCE [LARGE SCALE GENOMIC DNA]</scope>
    <source>
        <strain evidence="3 4">DSM 18108</strain>
    </source>
</reference>
<dbReference type="Pfam" id="PF01841">
    <property type="entry name" value="Transglut_core"/>
    <property type="match status" value="1"/>
</dbReference>
<dbReference type="RefSeq" id="WP_079470672.1">
    <property type="nucleotide sequence ID" value="NZ_FUZZ01000002.1"/>
</dbReference>
<dbReference type="InterPro" id="IPR002931">
    <property type="entry name" value="Transglutaminase-like"/>
</dbReference>
<dbReference type="PANTHER" id="PTHR46333:SF2">
    <property type="entry name" value="CYTOKINESIS PROTEIN 3"/>
    <property type="match status" value="1"/>
</dbReference>
<dbReference type="SUPFAM" id="SSF54001">
    <property type="entry name" value="Cysteine proteinases"/>
    <property type="match status" value="1"/>
</dbReference>
<sequence length="395" mass="44008">MKSVIAVMLGLLLAIEAGAQSGKSVKPAATAAIVSIPEEATTSPEVMARWLKAHTGNSMALQRALFNWMATHIAYDAENINRVSSYRDSAAAMLKTLRTRKGLSTDYAVLYARVCREAGITAVVVTGYGLQNDIMLPTGSHDWVVAKNGSQWTITDPTWGAGVVDNGRFIQRTNWTWFQAAPQVAVKTHMPYDPMWQMLPFPLRHDELGSQAFAAAAKRPVFAYNDTLNNWFRQSRLQRLEYAAARIRRFGGAANPFIMTELDWMDQSIKVLAANQEIEARNRRVDQFNGVSRDYTEIVKLYNEYVDFKNRQFVPEVKDEVLRKMIDGIAGKLAAAEKALSGLEGNDDAMKDNIAALQQAVTGMKGKVGTEQLFVSKYIKTEKGKRKELLYASGR</sequence>
<feature type="chain" id="PRO_5012549828" evidence="1">
    <location>
        <begin position="20"/>
        <end position="395"/>
    </location>
</feature>
<evidence type="ECO:0000313" key="4">
    <source>
        <dbReference type="Proteomes" id="UP000190166"/>
    </source>
</evidence>
<evidence type="ECO:0000259" key="2">
    <source>
        <dbReference type="SMART" id="SM00460"/>
    </source>
</evidence>
<dbReference type="Proteomes" id="UP000190166">
    <property type="component" value="Unassembled WGS sequence"/>
</dbReference>
<dbReference type="EMBL" id="FUZZ01000002">
    <property type="protein sequence ID" value="SKD06341.1"/>
    <property type="molecule type" value="Genomic_DNA"/>
</dbReference>
<keyword evidence="4" id="KW-1185">Reference proteome</keyword>
<dbReference type="GO" id="GO:0005737">
    <property type="term" value="C:cytoplasm"/>
    <property type="evidence" value="ECO:0007669"/>
    <property type="project" value="TreeGrafter"/>
</dbReference>
<name>A0A1T5P0R0_9BACT</name>
<dbReference type="InterPro" id="IPR038765">
    <property type="entry name" value="Papain-like_cys_pep_sf"/>
</dbReference>
<dbReference type="AlphaFoldDB" id="A0A1T5P0R0"/>
<keyword evidence="1" id="KW-0732">Signal</keyword>
<feature type="signal peptide" evidence="1">
    <location>
        <begin position="1"/>
        <end position="19"/>
    </location>
</feature>